<dbReference type="InterPro" id="IPR003852">
    <property type="entry name" value="Sig_transdc_His_kinase_KdpD_N"/>
</dbReference>
<evidence type="ECO:0000256" key="8">
    <source>
        <dbReference type="ARBA" id="ARBA00022741"/>
    </source>
</evidence>
<dbReference type="InterPro" id="IPR006016">
    <property type="entry name" value="UspA"/>
</dbReference>
<evidence type="ECO:0000256" key="5">
    <source>
        <dbReference type="ARBA" id="ARBA00022553"/>
    </source>
</evidence>
<dbReference type="Gene3D" id="1.20.120.620">
    <property type="entry name" value="Backbone structure of the membrane domain of e. Coli histidine kinase receptor kdpd"/>
    <property type="match status" value="1"/>
</dbReference>
<evidence type="ECO:0000256" key="14">
    <source>
        <dbReference type="SAM" id="MobiDB-lite"/>
    </source>
</evidence>
<evidence type="ECO:0000256" key="15">
    <source>
        <dbReference type="SAM" id="Phobius"/>
    </source>
</evidence>
<dbReference type="InterPro" id="IPR036097">
    <property type="entry name" value="HisK_dim/P_sf"/>
</dbReference>
<dbReference type="Pfam" id="PF13493">
    <property type="entry name" value="DUF4118"/>
    <property type="match status" value="1"/>
</dbReference>
<feature type="region of interest" description="Disordered" evidence="14">
    <location>
        <begin position="847"/>
        <end position="922"/>
    </location>
</feature>
<evidence type="ECO:0000259" key="16">
    <source>
        <dbReference type="PROSITE" id="PS50109"/>
    </source>
</evidence>
<dbReference type="Pfam" id="PF02702">
    <property type="entry name" value="KdpD"/>
    <property type="match status" value="1"/>
</dbReference>
<dbReference type="GO" id="GO:0005524">
    <property type="term" value="F:ATP binding"/>
    <property type="evidence" value="ECO:0007669"/>
    <property type="project" value="UniProtKB-KW"/>
</dbReference>
<dbReference type="Pfam" id="PF00512">
    <property type="entry name" value="HisKA"/>
    <property type="match status" value="1"/>
</dbReference>
<reference evidence="17" key="1">
    <citation type="submission" date="2023-07" db="EMBL/GenBank/DDBJ databases">
        <title>Bifidobacterium aquikefiriaerophilum sp. nov. and Bifidobacterium eccum sp. nov., isolated from water kefir.</title>
        <authorList>
            <person name="Breselge S."/>
            <person name="Bellassi P."/>
            <person name="Barcenilla C."/>
            <person name="Alvarez-Ordonez A."/>
            <person name="Morelli L."/>
            <person name="Cotter P.D."/>
        </authorList>
    </citation>
    <scope>NUCLEOTIDE SEQUENCE</scope>
    <source>
        <strain evidence="17">WK041_4_12</strain>
    </source>
</reference>
<dbReference type="GO" id="GO:0005886">
    <property type="term" value="C:plasma membrane"/>
    <property type="evidence" value="ECO:0007669"/>
    <property type="project" value="UniProtKB-SubCell"/>
</dbReference>
<protein>
    <recommendedName>
        <fullName evidence="4">histidine kinase</fullName>
        <ecNumber evidence="4">2.7.13.3</ecNumber>
    </recommendedName>
</protein>
<evidence type="ECO:0000256" key="13">
    <source>
        <dbReference type="ARBA" id="ARBA00023136"/>
    </source>
</evidence>
<evidence type="ECO:0000256" key="3">
    <source>
        <dbReference type="ARBA" id="ARBA00004236"/>
    </source>
</evidence>
<dbReference type="Gene3D" id="3.40.50.620">
    <property type="entry name" value="HUPs"/>
    <property type="match status" value="1"/>
</dbReference>
<dbReference type="CDD" id="cd00075">
    <property type="entry name" value="HATPase"/>
    <property type="match status" value="1"/>
</dbReference>
<evidence type="ECO:0000256" key="11">
    <source>
        <dbReference type="ARBA" id="ARBA00022989"/>
    </source>
</evidence>
<dbReference type="EC" id="2.7.13.3" evidence="4"/>
<dbReference type="PANTHER" id="PTHR45569:SF1">
    <property type="entry name" value="SENSOR PROTEIN KDPD"/>
    <property type="match status" value="1"/>
</dbReference>
<dbReference type="CDD" id="cd00082">
    <property type="entry name" value="HisKA"/>
    <property type="match status" value="1"/>
</dbReference>
<keyword evidence="5" id="KW-0597">Phosphoprotein</keyword>
<dbReference type="Pfam" id="PF02518">
    <property type="entry name" value="HATPase_c"/>
    <property type="match status" value="1"/>
</dbReference>
<dbReference type="InterPro" id="IPR003594">
    <property type="entry name" value="HATPase_dom"/>
</dbReference>
<dbReference type="InterPro" id="IPR014729">
    <property type="entry name" value="Rossmann-like_a/b/a_fold"/>
</dbReference>
<gene>
    <name evidence="17" type="ORF">QN215_07240</name>
</gene>
<dbReference type="AlphaFoldDB" id="A0AB39U5D1"/>
<dbReference type="EMBL" id="CP129674">
    <property type="protein sequence ID" value="XDS44062.1"/>
    <property type="molecule type" value="Genomic_DNA"/>
</dbReference>
<dbReference type="InterPro" id="IPR036890">
    <property type="entry name" value="HATPase_C_sf"/>
</dbReference>
<keyword evidence="12" id="KW-0902">Two-component regulatory system</keyword>
<dbReference type="SUPFAM" id="SSF47384">
    <property type="entry name" value="Homodimeric domain of signal transducing histidine kinase"/>
    <property type="match status" value="1"/>
</dbReference>
<dbReference type="Gene3D" id="3.30.565.10">
    <property type="entry name" value="Histidine kinase-like ATPase, C-terminal domain"/>
    <property type="match status" value="1"/>
</dbReference>
<evidence type="ECO:0000256" key="7">
    <source>
        <dbReference type="ARBA" id="ARBA00022692"/>
    </source>
</evidence>
<organism evidence="17">
    <name type="scientific">Bifidobacterium aquikefiricola</name>
    <dbReference type="NCBI Taxonomy" id="3059038"/>
    <lineage>
        <taxon>Bacteria</taxon>
        <taxon>Bacillati</taxon>
        <taxon>Actinomycetota</taxon>
        <taxon>Actinomycetes</taxon>
        <taxon>Bifidobacteriales</taxon>
        <taxon>Bifidobacteriaceae</taxon>
        <taxon>Bifidobacterium</taxon>
    </lineage>
</organism>
<dbReference type="GO" id="GO:0005737">
    <property type="term" value="C:cytoplasm"/>
    <property type="evidence" value="ECO:0007669"/>
    <property type="project" value="UniProtKB-ARBA"/>
</dbReference>
<dbReference type="InterPro" id="IPR025201">
    <property type="entry name" value="KdpD_TM"/>
</dbReference>
<dbReference type="InterPro" id="IPR027417">
    <property type="entry name" value="P-loop_NTPase"/>
</dbReference>
<dbReference type="Pfam" id="PF00582">
    <property type="entry name" value="Usp"/>
    <property type="match status" value="1"/>
</dbReference>
<feature type="compositionally biased region" description="Polar residues" evidence="14">
    <location>
        <begin position="538"/>
        <end position="547"/>
    </location>
</feature>
<name>A0AB39U5D1_9BIFI</name>
<feature type="transmembrane region" description="Helical" evidence="15">
    <location>
        <begin position="383"/>
        <end position="403"/>
    </location>
</feature>
<dbReference type="GO" id="GO:0000155">
    <property type="term" value="F:phosphorelay sensor kinase activity"/>
    <property type="evidence" value="ECO:0007669"/>
    <property type="project" value="InterPro"/>
</dbReference>
<evidence type="ECO:0000313" key="17">
    <source>
        <dbReference type="EMBL" id="XDS44062.1"/>
    </source>
</evidence>
<dbReference type="Gene3D" id="1.10.287.130">
    <property type="match status" value="1"/>
</dbReference>
<feature type="transmembrane region" description="Helical" evidence="15">
    <location>
        <begin position="415"/>
        <end position="448"/>
    </location>
</feature>
<sequence length="922" mass="101061">MASVRGKLKVLIGAAPGVGKTYDMLREGQRLKESGVDVVVAFLETHGREATARQAQGLEVIARRTCTYRNMTLTEMDVFAILQRHPKVALVDELAHSNPPSSLFEKRWQDVQNILEAGIDVITTINVQHIESLNDVVRAITGSVQQETVPDIFLRSADQVEVVDLPPQMLRERLSEGLIYAPDRVDAALSNYFRVGNLTALRELTLLWLAGNVDEALKKYREEQGIHSQWETRERVVVALSGGDEGETLLRRGARVAARSGGGQLIAVHVTSPDGLRSGKVKSLAEQRSLVEKLGGSFHQVVGEDIVESLIEFAEAVNATQIVIGVSSRGSLRRSLGRPSVSKNILSRSGSIDVHLVPHGNIAKSFTFALPKVRSSLPPKRKIMGLVFCAVTLPLLTLLLLPGRNTESLPRDILAYQLLVVLAATIGGMVPAIVAALTSGLIIDYFFLNPMQTFNIYQRFGFTSLLLYVIIALTVSLVVDQAERRSHAAARSRAESELLSVISGSVLRSRDPLQALLDRLREAFGLRLVILSRKQEPDISSQMSQNDPQDKSVDDEPADVEDDWQTDPKVYELNHGDAQLMLYGRDLDAKDQRLFNTVLTQIDTVLQQEDLERKASEVEPLTEADKIRSALLTALSHDLRRPLASATAAVSGLIETHGNLDRKESDELLHLASAGLQELAKLITDLLDVSRLREDALPISLEATDTESIIVTSLDELNMGPREISLDMDRVPLVCADPPLLRRALSNLLLNAKRFNPPDKRIVISVSHFRDRVEIRIVDYGPGVSEDKKNTMFVPFQRLGDKDNTTGLGLGLALAKGFVESMDGVLSAEDTPGGGLTMVISLHDAPKDARAGQPLPHSSKAKSAKGSQPGIGFPLTDWRYFESHDGEHDHDDYESHESEEGLGSLAEMSGGAKDNENIDSGR</sequence>
<feature type="compositionally biased region" description="Basic and acidic residues" evidence="14">
    <location>
        <begin position="879"/>
        <end position="899"/>
    </location>
</feature>
<comment type="catalytic activity">
    <reaction evidence="1">
        <text>ATP + protein L-histidine = ADP + protein N-phospho-L-histidine.</text>
        <dbReference type="EC" id="2.7.13.3"/>
    </reaction>
</comment>
<feature type="compositionally biased region" description="Basic and acidic residues" evidence="14">
    <location>
        <begin position="913"/>
        <end position="922"/>
    </location>
</feature>
<dbReference type="PROSITE" id="PS50109">
    <property type="entry name" value="HIS_KIN"/>
    <property type="match status" value="1"/>
</dbReference>
<evidence type="ECO:0000256" key="12">
    <source>
        <dbReference type="ARBA" id="ARBA00023012"/>
    </source>
</evidence>
<dbReference type="FunFam" id="3.40.50.300:FF:000483">
    <property type="entry name" value="Sensor histidine kinase KdpD"/>
    <property type="match status" value="1"/>
</dbReference>
<accession>A0AB39U5D1</accession>
<keyword evidence="8" id="KW-0547">Nucleotide-binding</keyword>
<keyword evidence="6" id="KW-0808">Transferase</keyword>
<dbReference type="InterPro" id="IPR005467">
    <property type="entry name" value="His_kinase_dom"/>
</dbReference>
<keyword evidence="13 15" id="KW-0472">Membrane</keyword>
<dbReference type="InterPro" id="IPR052023">
    <property type="entry name" value="Histidine_kinase_KdpD"/>
</dbReference>
<feature type="domain" description="Histidine kinase" evidence="16">
    <location>
        <begin position="634"/>
        <end position="846"/>
    </location>
</feature>
<keyword evidence="11 15" id="KW-1133">Transmembrane helix</keyword>
<dbReference type="SMART" id="SM00388">
    <property type="entry name" value="HisKA"/>
    <property type="match status" value="1"/>
</dbReference>
<dbReference type="CDD" id="cd01987">
    <property type="entry name" value="USP_KdpD-like"/>
    <property type="match status" value="1"/>
</dbReference>
<dbReference type="Gene3D" id="3.40.50.300">
    <property type="entry name" value="P-loop containing nucleotide triphosphate hydrolases"/>
    <property type="match status" value="1"/>
</dbReference>
<dbReference type="InterPro" id="IPR003661">
    <property type="entry name" value="HisK_dim/P_dom"/>
</dbReference>
<evidence type="ECO:0000256" key="6">
    <source>
        <dbReference type="ARBA" id="ARBA00022679"/>
    </source>
</evidence>
<dbReference type="SUPFAM" id="SSF52402">
    <property type="entry name" value="Adenine nucleotide alpha hydrolases-like"/>
    <property type="match status" value="1"/>
</dbReference>
<dbReference type="InterPro" id="IPR038318">
    <property type="entry name" value="KdpD_sf"/>
</dbReference>
<evidence type="ECO:0000256" key="9">
    <source>
        <dbReference type="ARBA" id="ARBA00022777"/>
    </source>
</evidence>
<dbReference type="SUPFAM" id="SSF55874">
    <property type="entry name" value="ATPase domain of HSP90 chaperone/DNA topoisomerase II/histidine kinase"/>
    <property type="match status" value="1"/>
</dbReference>
<dbReference type="RefSeq" id="WP_369343658.1">
    <property type="nucleotide sequence ID" value="NZ_CP129674.1"/>
</dbReference>
<feature type="transmembrane region" description="Helical" evidence="15">
    <location>
        <begin position="460"/>
        <end position="479"/>
    </location>
</feature>
<keyword evidence="10" id="KW-0067">ATP-binding</keyword>
<feature type="region of interest" description="Disordered" evidence="14">
    <location>
        <begin position="537"/>
        <end position="562"/>
    </location>
</feature>
<keyword evidence="7 15" id="KW-0812">Transmembrane</keyword>
<dbReference type="PANTHER" id="PTHR45569">
    <property type="entry name" value="SENSOR PROTEIN KDPD"/>
    <property type="match status" value="1"/>
</dbReference>
<evidence type="ECO:0000256" key="4">
    <source>
        <dbReference type="ARBA" id="ARBA00012438"/>
    </source>
</evidence>
<comment type="subcellular location">
    <subcellularLocation>
        <location evidence="3">Cell membrane</location>
    </subcellularLocation>
    <subcellularLocation>
        <location evidence="2">Membrane</location>
        <topology evidence="2">Multi-pass membrane protein</topology>
    </subcellularLocation>
</comment>
<evidence type="ECO:0000256" key="1">
    <source>
        <dbReference type="ARBA" id="ARBA00000085"/>
    </source>
</evidence>
<evidence type="ECO:0000256" key="10">
    <source>
        <dbReference type="ARBA" id="ARBA00022840"/>
    </source>
</evidence>
<dbReference type="InterPro" id="IPR004358">
    <property type="entry name" value="Sig_transdc_His_kin-like_C"/>
</dbReference>
<dbReference type="KEGG" id="baqk:QN215_07240"/>
<evidence type="ECO:0000256" key="2">
    <source>
        <dbReference type="ARBA" id="ARBA00004141"/>
    </source>
</evidence>
<keyword evidence="9" id="KW-0418">Kinase</keyword>
<dbReference type="PRINTS" id="PR00344">
    <property type="entry name" value="BCTRLSENSOR"/>
</dbReference>
<feature type="compositionally biased region" description="Low complexity" evidence="14">
    <location>
        <begin position="901"/>
        <end position="912"/>
    </location>
</feature>
<proteinExistence type="predicted"/>
<dbReference type="SMART" id="SM00387">
    <property type="entry name" value="HATPase_c"/>
    <property type="match status" value="1"/>
</dbReference>